<sequence>MSGLRRHSRNPVLTRADIPKITPFLDDVSSVFNPGAVRWNGWEEVGRRPTTGAGSSSVDRLLLRVQTRGRETVLMVAESRDGESFTVLPELVAIEGVDSLQPEPIHVYDPRVTVVDGRVVVVLSVDTRDGCFLLTTTWESDFRLRVVGWSPERASRNGVLFPERIAERYCRLERPNEKSLGSGVRTGDEIWFATSDDLVGWTLERPVLAGRWHYWDELIGSGPPPIKTRDGWLHVYHGVATHLGSGIYQAGVVLLDLEDPSRVLARGRNNILEPRELYEMVGQVPNVVFPSGAIVETTDEDGFALPDSPVRIYYGAADTCVGLAETTIRELLEASRLQ</sequence>
<dbReference type="AlphaFoldDB" id="A0A956NDQ9"/>
<accession>A0A956NDQ9</accession>
<protein>
    <recommendedName>
        <fullName evidence="6">Glycosidase</fullName>
    </recommendedName>
</protein>
<evidence type="ECO:0008006" key="6">
    <source>
        <dbReference type="Google" id="ProtNLM"/>
    </source>
</evidence>
<comment type="caution">
    <text evidence="4">The sequence shown here is derived from an EMBL/GenBank/DDBJ whole genome shotgun (WGS) entry which is preliminary data.</text>
</comment>
<dbReference type="Pfam" id="PF04041">
    <property type="entry name" value="Glyco_hydro_130"/>
    <property type="match status" value="1"/>
</dbReference>
<dbReference type="InterPro" id="IPR007184">
    <property type="entry name" value="Mannoside_phosphorylase"/>
</dbReference>
<evidence type="ECO:0000313" key="5">
    <source>
        <dbReference type="Proteomes" id="UP000739538"/>
    </source>
</evidence>
<evidence type="ECO:0000256" key="1">
    <source>
        <dbReference type="ARBA" id="ARBA00022676"/>
    </source>
</evidence>
<dbReference type="Proteomes" id="UP000739538">
    <property type="component" value="Unassembled WGS sequence"/>
</dbReference>
<dbReference type="InterPro" id="IPR023296">
    <property type="entry name" value="Glyco_hydro_beta-prop_sf"/>
</dbReference>
<dbReference type="GO" id="GO:0016757">
    <property type="term" value="F:glycosyltransferase activity"/>
    <property type="evidence" value="ECO:0007669"/>
    <property type="project" value="UniProtKB-KW"/>
</dbReference>
<organism evidence="4 5">
    <name type="scientific">Eiseniibacteriota bacterium</name>
    <dbReference type="NCBI Taxonomy" id="2212470"/>
    <lineage>
        <taxon>Bacteria</taxon>
        <taxon>Candidatus Eiseniibacteriota</taxon>
    </lineage>
</organism>
<dbReference type="Gene3D" id="2.115.10.20">
    <property type="entry name" value="Glycosyl hydrolase domain, family 43"/>
    <property type="match status" value="1"/>
</dbReference>
<evidence type="ECO:0000256" key="2">
    <source>
        <dbReference type="ARBA" id="ARBA00022679"/>
    </source>
</evidence>
<dbReference type="SUPFAM" id="SSF75005">
    <property type="entry name" value="Arabinanase/levansucrase/invertase"/>
    <property type="match status" value="1"/>
</dbReference>
<evidence type="ECO:0000313" key="4">
    <source>
        <dbReference type="EMBL" id="MCA9755580.1"/>
    </source>
</evidence>
<comment type="similarity">
    <text evidence="3">Belongs to the glycosyl hydrolase 130 family.</text>
</comment>
<reference evidence="4" key="2">
    <citation type="journal article" date="2021" name="Microbiome">
        <title>Successional dynamics and alternative stable states in a saline activated sludge microbial community over 9 years.</title>
        <authorList>
            <person name="Wang Y."/>
            <person name="Ye J."/>
            <person name="Ju F."/>
            <person name="Liu L."/>
            <person name="Boyd J.A."/>
            <person name="Deng Y."/>
            <person name="Parks D.H."/>
            <person name="Jiang X."/>
            <person name="Yin X."/>
            <person name="Woodcroft B.J."/>
            <person name="Tyson G.W."/>
            <person name="Hugenholtz P."/>
            <person name="Polz M.F."/>
            <person name="Zhang T."/>
        </authorList>
    </citation>
    <scope>NUCLEOTIDE SEQUENCE</scope>
    <source>
        <strain evidence="4">HKST-UBA02</strain>
    </source>
</reference>
<dbReference type="PANTHER" id="PTHR34106:SF5">
    <property type="entry name" value="GLYCOSIDASE"/>
    <property type="match status" value="1"/>
</dbReference>
<evidence type="ECO:0000256" key="3">
    <source>
        <dbReference type="ARBA" id="ARBA00024356"/>
    </source>
</evidence>
<keyword evidence="2" id="KW-0808">Transferase</keyword>
<dbReference type="EMBL" id="JAGQHS010000026">
    <property type="protein sequence ID" value="MCA9755580.1"/>
    <property type="molecule type" value="Genomic_DNA"/>
</dbReference>
<gene>
    <name evidence="4" type="ORF">KDA27_07245</name>
</gene>
<keyword evidence="1" id="KW-0328">Glycosyltransferase</keyword>
<dbReference type="PANTHER" id="PTHR34106">
    <property type="entry name" value="GLYCOSIDASE"/>
    <property type="match status" value="1"/>
</dbReference>
<reference evidence="4" key="1">
    <citation type="submission" date="2020-04" db="EMBL/GenBank/DDBJ databases">
        <authorList>
            <person name="Zhang T."/>
        </authorList>
    </citation>
    <scope>NUCLEOTIDE SEQUENCE</scope>
    <source>
        <strain evidence="4">HKST-UBA02</strain>
    </source>
</reference>
<name>A0A956NDQ9_UNCEI</name>
<proteinExistence type="inferred from homology"/>